<accession>A0A1E3H691</accession>
<feature type="domain" description="CBS" evidence="5">
    <location>
        <begin position="77"/>
        <end position="135"/>
    </location>
</feature>
<keyword evidence="2" id="KW-0677">Repeat</keyword>
<keyword evidence="7" id="KW-1185">Reference proteome</keyword>
<dbReference type="InterPro" id="IPR016169">
    <property type="entry name" value="FAD-bd_PCMH_sub2"/>
</dbReference>
<evidence type="ECO:0000256" key="1">
    <source>
        <dbReference type="ARBA" id="ARBA00006446"/>
    </source>
</evidence>
<keyword evidence="3 4" id="KW-0129">CBS domain</keyword>
<dbReference type="PANTHER" id="PTHR22777:SF17">
    <property type="entry name" value="UPF0053 PROTEIN SLL0260"/>
    <property type="match status" value="1"/>
</dbReference>
<gene>
    <name evidence="6" type="primary">corC_1</name>
    <name evidence="6" type="ORF">A6302_00790</name>
</gene>
<dbReference type="EMBL" id="MCRJ01000012">
    <property type="protein sequence ID" value="ODN71858.1"/>
    <property type="molecule type" value="Genomic_DNA"/>
</dbReference>
<comment type="caution">
    <text evidence="6">The sequence shown here is derived from an EMBL/GenBank/DDBJ whole genome shotgun (WGS) entry which is preliminary data.</text>
</comment>
<dbReference type="InterPro" id="IPR046342">
    <property type="entry name" value="CBS_dom_sf"/>
</dbReference>
<dbReference type="GO" id="GO:0005886">
    <property type="term" value="C:plasma membrane"/>
    <property type="evidence" value="ECO:0007669"/>
    <property type="project" value="TreeGrafter"/>
</dbReference>
<dbReference type="InterPro" id="IPR044751">
    <property type="entry name" value="Ion_transp-like_CBS"/>
</dbReference>
<evidence type="ECO:0000256" key="3">
    <source>
        <dbReference type="ARBA" id="ARBA00023122"/>
    </source>
</evidence>
<dbReference type="InterPro" id="IPR000644">
    <property type="entry name" value="CBS_dom"/>
</dbReference>
<dbReference type="CDD" id="cd04590">
    <property type="entry name" value="CBS_pair_CorC_HlyC_assoc"/>
    <property type="match status" value="1"/>
</dbReference>
<evidence type="ECO:0000259" key="5">
    <source>
        <dbReference type="PROSITE" id="PS51371"/>
    </source>
</evidence>
<organism evidence="6 7">
    <name type="scientific">Methylobrevis pamukkalensis</name>
    <dbReference type="NCBI Taxonomy" id="1439726"/>
    <lineage>
        <taxon>Bacteria</taxon>
        <taxon>Pseudomonadati</taxon>
        <taxon>Pseudomonadota</taxon>
        <taxon>Alphaproteobacteria</taxon>
        <taxon>Hyphomicrobiales</taxon>
        <taxon>Pleomorphomonadaceae</taxon>
        <taxon>Methylobrevis</taxon>
    </lineage>
</organism>
<evidence type="ECO:0000256" key="4">
    <source>
        <dbReference type="PROSITE-ProRule" id="PRU00703"/>
    </source>
</evidence>
<dbReference type="SUPFAM" id="SSF56176">
    <property type="entry name" value="FAD-binding/transporter-associated domain-like"/>
    <property type="match status" value="1"/>
</dbReference>
<dbReference type="Gene3D" id="3.10.580.10">
    <property type="entry name" value="CBS-domain"/>
    <property type="match status" value="1"/>
</dbReference>
<evidence type="ECO:0000313" key="7">
    <source>
        <dbReference type="Proteomes" id="UP000094622"/>
    </source>
</evidence>
<dbReference type="InterPro" id="IPR036318">
    <property type="entry name" value="FAD-bd_PCMH-like_sf"/>
</dbReference>
<dbReference type="GO" id="GO:0050660">
    <property type="term" value="F:flavin adenine dinucleotide binding"/>
    <property type="evidence" value="ECO:0007669"/>
    <property type="project" value="InterPro"/>
</dbReference>
<dbReference type="Pfam" id="PF03471">
    <property type="entry name" value="CorC_HlyC"/>
    <property type="match status" value="1"/>
</dbReference>
<name>A0A1E3H691_9HYPH</name>
<protein>
    <submittedName>
        <fullName evidence="6">Magnesium and cobalt efflux protein CorC</fullName>
    </submittedName>
</protein>
<dbReference type="AlphaFoldDB" id="A0A1E3H691"/>
<dbReference type="Proteomes" id="UP000094622">
    <property type="component" value="Unassembled WGS sequence"/>
</dbReference>
<dbReference type="SMART" id="SM01091">
    <property type="entry name" value="CorC_HlyC"/>
    <property type="match status" value="1"/>
</dbReference>
<sequence length="229" mass="24806">MFRFGDSSAKGLMTPRTEVDWLPFDASPDVLRERLAKSPHSRLPVCRNGLDDIVGVIAAKDLLAALVEGSEFTIADLIRPAPVVPDTMGAPELLEVLRAADVPMALVHDEYGDFDGLVTPADVLGAIVGGFKSDLDAEEDTAYYQRDDGSWMISGSMPVDAMADIVGLKLPKDRGYHTAAGFVLARLGHLPATGETFTCLGWRFEVVDMDGLRIDKIAAERLPHGTRQK</sequence>
<comment type="similarity">
    <text evidence="1">Belongs to the UPF0053 family. Hemolysin C subfamily.</text>
</comment>
<reference evidence="6 7" key="1">
    <citation type="submission" date="2016-07" db="EMBL/GenBank/DDBJ databases">
        <title>Draft Genome Sequence of Methylobrevis pamukkalensis PK2.</title>
        <authorList>
            <person name="Vasilenko O.V."/>
            <person name="Doronina N.V."/>
            <person name="Shmareva M.N."/>
            <person name="Tarlachkov S.V."/>
            <person name="Mustakhimov I."/>
            <person name="Trotsenko Y.A."/>
        </authorList>
    </citation>
    <scope>NUCLEOTIDE SEQUENCE [LARGE SCALE GENOMIC DNA]</scope>
    <source>
        <strain evidence="6 7">PK2</strain>
    </source>
</reference>
<evidence type="ECO:0000313" key="6">
    <source>
        <dbReference type="EMBL" id="ODN71858.1"/>
    </source>
</evidence>
<feature type="domain" description="CBS" evidence="5">
    <location>
        <begin position="13"/>
        <end position="72"/>
    </location>
</feature>
<proteinExistence type="inferred from homology"/>
<evidence type="ECO:0000256" key="2">
    <source>
        <dbReference type="ARBA" id="ARBA00022737"/>
    </source>
</evidence>
<dbReference type="PATRIC" id="fig|1439726.3.peg.828"/>
<dbReference type="SUPFAM" id="SSF54631">
    <property type="entry name" value="CBS-domain pair"/>
    <property type="match status" value="1"/>
</dbReference>
<dbReference type="PANTHER" id="PTHR22777">
    <property type="entry name" value="HEMOLYSIN-RELATED"/>
    <property type="match status" value="1"/>
</dbReference>
<dbReference type="Gene3D" id="3.30.465.10">
    <property type="match status" value="1"/>
</dbReference>
<dbReference type="Pfam" id="PF00571">
    <property type="entry name" value="CBS"/>
    <property type="match status" value="2"/>
</dbReference>
<dbReference type="InterPro" id="IPR005170">
    <property type="entry name" value="Transptr-assoc_dom"/>
</dbReference>
<dbReference type="PROSITE" id="PS51371">
    <property type="entry name" value="CBS"/>
    <property type="match status" value="2"/>
</dbReference>